<keyword evidence="10" id="KW-1015">Disulfide bond</keyword>
<proteinExistence type="inferred from homology"/>
<dbReference type="PROSITE" id="PS00132">
    <property type="entry name" value="CARBOXYPEPT_ZN_1"/>
    <property type="match status" value="1"/>
</dbReference>
<dbReference type="EMBL" id="CDHN01000007">
    <property type="protein sequence ID" value="CEJ94584.1"/>
    <property type="molecule type" value="Genomic_DNA"/>
</dbReference>
<evidence type="ECO:0000256" key="15">
    <source>
        <dbReference type="PROSITE-ProRule" id="PRU01379"/>
    </source>
</evidence>
<evidence type="ECO:0000256" key="10">
    <source>
        <dbReference type="ARBA" id="ARBA00023157"/>
    </source>
</evidence>
<dbReference type="Gene3D" id="3.40.630.10">
    <property type="entry name" value="Zn peptidases"/>
    <property type="match status" value="1"/>
</dbReference>
<name>A0A0A1THY4_9HYPO</name>
<evidence type="ECO:0000256" key="13">
    <source>
        <dbReference type="ARBA" id="ARBA00026187"/>
    </source>
</evidence>
<dbReference type="GO" id="GO:0005576">
    <property type="term" value="C:extracellular region"/>
    <property type="evidence" value="ECO:0007669"/>
    <property type="project" value="UniProtKB-SubCell"/>
</dbReference>
<accession>A0A0A1THY4</accession>
<evidence type="ECO:0000256" key="8">
    <source>
        <dbReference type="ARBA" id="ARBA00022729"/>
    </source>
</evidence>
<evidence type="ECO:0000256" key="11">
    <source>
        <dbReference type="ARBA" id="ARBA00023316"/>
    </source>
</evidence>
<evidence type="ECO:0000313" key="18">
    <source>
        <dbReference type="EMBL" id="CEJ94584.1"/>
    </source>
</evidence>
<keyword evidence="19" id="KW-1185">Reference proteome</keyword>
<dbReference type="AlphaFoldDB" id="A0A0A1THY4"/>
<evidence type="ECO:0000256" key="7">
    <source>
        <dbReference type="ARBA" id="ARBA00022723"/>
    </source>
</evidence>
<evidence type="ECO:0000256" key="16">
    <source>
        <dbReference type="SAM" id="SignalP"/>
    </source>
</evidence>
<evidence type="ECO:0000256" key="9">
    <source>
        <dbReference type="ARBA" id="ARBA00022833"/>
    </source>
</evidence>
<keyword evidence="7" id="KW-0479">Metal-binding</keyword>
<evidence type="ECO:0000313" key="19">
    <source>
        <dbReference type="Proteomes" id="UP000039046"/>
    </source>
</evidence>
<keyword evidence="6" id="KW-0926">Vacuole</keyword>
<dbReference type="InterPro" id="IPR000834">
    <property type="entry name" value="Peptidase_M14"/>
</dbReference>
<feature type="domain" description="Peptidase M14" evidence="17">
    <location>
        <begin position="184"/>
        <end position="502"/>
    </location>
</feature>
<keyword evidence="9" id="KW-0862">Zinc</keyword>
<dbReference type="GO" id="GO:0004181">
    <property type="term" value="F:metallocarboxypeptidase activity"/>
    <property type="evidence" value="ECO:0007669"/>
    <property type="project" value="InterPro"/>
</dbReference>
<feature type="chain" id="PRO_5001990035" description="Inactive metallocarboxypeptidase ECM14" evidence="16">
    <location>
        <begin position="26"/>
        <end position="542"/>
    </location>
</feature>
<dbReference type="GO" id="GO:0008270">
    <property type="term" value="F:zinc ion binding"/>
    <property type="evidence" value="ECO:0007669"/>
    <property type="project" value="InterPro"/>
</dbReference>
<keyword evidence="11" id="KW-0961">Cell wall biogenesis/degradation</keyword>
<comment type="cofactor">
    <cofactor evidence="1">
        <name>Zn(2+)</name>
        <dbReference type="ChEBI" id="CHEBI:29105"/>
    </cofactor>
</comment>
<sequence length="542" mass="60806">MKASSSRFLVALFTIFAFAFTATVASQSLHNQAEKDLPDLTWFQRLKDGTLRFLGGKHADKQQAHRAPTLDTLRQRYANEVVLRFNVSSTHEAKALSESSSQLFLDIWSVAEDYIDIRLHTDEVGPLLGLLPASLQSSHTTLISDLALAVYKGIPHDEPKFPTEVNIKLASLSSSAIDNLFFQDYQPLDVIERWMRLLEAMFPSHVEYISVGESYEGREIPALRVGFARSNERGPRKTLVVMGGLHAREWISTTTVNYVAWSFITSFNKEPMITKFLYNFEVLFIPVMNPDGVKYSWDVDRLWRKSRQHTNFRFCRGLDLDHAFGFGWGSSSVSDPCSESYGGEEPFQAAEAASIADWARNEVANNNVKFVGVLDLHSYSQQILYPYSHSCSVEPPNLENLEELAAGIAKAIRLSNGQSYSVASACEATSANNLRGSGGFASRIEPGGGSAIDWFYHDMSAHFSYQIKLRDTGSYGFLLPKDQIIPSGEEIFDAMKYVGDFLLGNNGIERAQTTHSQNSDHKDVDSDNEIEVELRRRVERTF</sequence>
<comment type="subcellular location">
    <subcellularLocation>
        <location evidence="3">Secreted</location>
    </subcellularLocation>
    <subcellularLocation>
        <location evidence="2">Vacuole</location>
    </subcellularLocation>
</comment>
<evidence type="ECO:0000256" key="6">
    <source>
        <dbReference type="ARBA" id="ARBA00022554"/>
    </source>
</evidence>
<dbReference type="PANTHER" id="PTHR11705">
    <property type="entry name" value="PROTEASE FAMILY M14 CARBOXYPEPTIDASE A,B"/>
    <property type="match status" value="1"/>
</dbReference>
<reference evidence="18 19" key="1">
    <citation type="journal article" date="2015" name="Genome Announc.">
        <title>Draft Genome Sequence and Gene Annotation of the Entomopathogenic Fungus Verticillium hemipterigenum.</title>
        <authorList>
            <person name="Horn F."/>
            <person name="Habel A."/>
            <person name="Scharf D.H."/>
            <person name="Dworschak J."/>
            <person name="Brakhage A.A."/>
            <person name="Guthke R."/>
            <person name="Hertweck C."/>
            <person name="Linde J."/>
        </authorList>
    </citation>
    <scope>NUCLEOTIDE SEQUENCE [LARGE SCALE GENOMIC DNA]</scope>
</reference>
<dbReference type="PANTHER" id="PTHR11705:SF147">
    <property type="entry name" value="INACTIVE METALLOCARBOXYPEPTIDASE ECM14"/>
    <property type="match status" value="1"/>
</dbReference>
<dbReference type="OrthoDB" id="3626597at2759"/>
<dbReference type="STRING" id="1531966.A0A0A1THY4"/>
<gene>
    <name evidence="18" type="ORF">VHEMI10104</name>
</gene>
<evidence type="ECO:0000259" key="17">
    <source>
        <dbReference type="PROSITE" id="PS52035"/>
    </source>
</evidence>
<dbReference type="HOGENOM" id="CLU_019326_1_0_1"/>
<dbReference type="InterPro" id="IPR057246">
    <property type="entry name" value="CARBOXYPEPT_ZN_1"/>
</dbReference>
<dbReference type="CDD" id="cd03860">
    <property type="entry name" value="M14_CP_A-B_like"/>
    <property type="match status" value="1"/>
</dbReference>
<dbReference type="SMART" id="SM00631">
    <property type="entry name" value="Zn_pept"/>
    <property type="match status" value="1"/>
</dbReference>
<organism evidence="18 19">
    <name type="scientific">[Torrubiella] hemipterigena</name>
    <dbReference type="NCBI Taxonomy" id="1531966"/>
    <lineage>
        <taxon>Eukaryota</taxon>
        <taxon>Fungi</taxon>
        <taxon>Dikarya</taxon>
        <taxon>Ascomycota</taxon>
        <taxon>Pezizomycotina</taxon>
        <taxon>Sordariomycetes</taxon>
        <taxon>Hypocreomycetidae</taxon>
        <taxon>Hypocreales</taxon>
        <taxon>Clavicipitaceae</taxon>
        <taxon>Clavicipitaceae incertae sedis</taxon>
        <taxon>'Torrubiella' clade</taxon>
    </lineage>
</organism>
<feature type="signal peptide" evidence="16">
    <location>
        <begin position="1"/>
        <end position="25"/>
    </location>
</feature>
<evidence type="ECO:0000256" key="1">
    <source>
        <dbReference type="ARBA" id="ARBA00001947"/>
    </source>
</evidence>
<evidence type="ECO:0000256" key="12">
    <source>
        <dbReference type="ARBA" id="ARBA00025210"/>
    </source>
</evidence>
<evidence type="ECO:0000256" key="4">
    <source>
        <dbReference type="ARBA" id="ARBA00005988"/>
    </source>
</evidence>
<evidence type="ECO:0000256" key="2">
    <source>
        <dbReference type="ARBA" id="ARBA00004116"/>
    </source>
</evidence>
<comment type="similarity">
    <text evidence="4 15">Belongs to the peptidase M14 family.</text>
</comment>
<keyword evidence="5" id="KW-0964">Secreted</keyword>
<keyword evidence="8 16" id="KW-0732">Signal</keyword>
<dbReference type="GO" id="GO:0071555">
    <property type="term" value="P:cell wall organization"/>
    <property type="evidence" value="ECO:0007669"/>
    <property type="project" value="UniProtKB-KW"/>
</dbReference>
<dbReference type="Pfam" id="PF00246">
    <property type="entry name" value="Peptidase_M14"/>
    <property type="match status" value="1"/>
</dbReference>
<dbReference type="FunFam" id="3.40.630.10:FF:000060">
    <property type="entry name" value="Putative metallocarboxypeptidase ecm14"/>
    <property type="match status" value="1"/>
</dbReference>
<evidence type="ECO:0000256" key="5">
    <source>
        <dbReference type="ARBA" id="ARBA00022525"/>
    </source>
</evidence>
<dbReference type="GO" id="GO:0006508">
    <property type="term" value="P:proteolysis"/>
    <property type="evidence" value="ECO:0007669"/>
    <property type="project" value="InterPro"/>
</dbReference>
<protein>
    <recommendedName>
        <fullName evidence="13">Inactive metallocarboxypeptidase ECM14</fullName>
    </recommendedName>
    <alternativeName>
        <fullName evidence="14">Inactive metallocarboxypeptidase ecm14</fullName>
    </alternativeName>
</protein>
<evidence type="ECO:0000256" key="14">
    <source>
        <dbReference type="ARBA" id="ARBA00026213"/>
    </source>
</evidence>
<dbReference type="PRINTS" id="PR00765">
    <property type="entry name" value="CRBOXYPTASEA"/>
</dbReference>
<comment type="caution">
    <text evidence="15">Lacks conserved residue(s) required for the propagation of feature annotation.</text>
</comment>
<comment type="function">
    <text evidence="12">Inactive carboxypeptidase that may play a role in cell wall organization and biogenesis.</text>
</comment>
<dbReference type="GO" id="GO:0005773">
    <property type="term" value="C:vacuole"/>
    <property type="evidence" value="ECO:0007669"/>
    <property type="project" value="UniProtKB-SubCell"/>
</dbReference>
<dbReference type="Proteomes" id="UP000039046">
    <property type="component" value="Unassembled WGS sequence"/>
</dbReference>
<dbReference type="SUPFAM" id="SSF53187">
    <property type="entry name" value="Zn-dependent exopeptidases"/>
    <property type="match status" value="1"/>
</dbReference>
<dbReference type="PROSITE" id="PS52035">
    <property type="entry name" value="PEPTIDASE_M14"/>
    <property type="match status" value="1"/>
</dbReference>
<evidence type="ECO:0000256" key="3">
    <source>
        <dbReference type="ARBA" id="ARBA00004613"/>
    </source>
</evidence>